<reference evidence="2" key="1">
    <citation type="journal article" date="2019" name="Int. J. Syst. Evol. Microbiol.">
        <title>The Global Catalogue of Microorganisms (GCM) 10K type strain sequencing project: providing services to taxonomists for standard genome sequencing and annotation.</title>
        <authorList>
            <consortium name="The Broad Institute Genomics Platform"/>
            <consortium name="The Broad Institute Genome Sequencing Center for Infectious Disease"/>
            <person name="Wu L."/>
            <person name="Ma J."/>
        </authorList>
    </citation>
    <scope>NUCLEOTIDE SEQUENCE [LARGE SCALE GENOMIC DNA]</scope>
    <source>
        <strain evidence="2">KCTC 42875</strain>
    </source>
</reference>
<evidence type="ECO:0000313" key="1">
    <source>
        <dbReference type="EMBL" id="MFC3550329.1"/>
    </source>
</evidence>
<keyword evidence="2" id="KW-1185">Reference proteome</keyword>
<dbReference type="PANTHER" id="PTHR35810">
    <property type="entry name" value="CYTOPLASMIC PROTEIN-RELATED"/>
    <property type="match status" value="1"/>
</dbReference>
<proteinExistence type="predicted"/>
<dbReference type="RefSeq" id="WP_386758100.1">
    <property type="nucleotide sequence ID" value="NZ_JBHRXK010000002.1"/>
</dbReference>
<accession>A0ABV7RN90</accession>
<dbReference type="EMBL" id="JBHRXK010000002">
    <property type="protein sequence ID" value="MFC3550329.1"/>
    <property type="molecule type" value="Genomic_DNA"/>
</dbReference>
<dbReference type="Proteomes" id="UP001595740">
    <property type="component" value="Unassembled WGS sequence"/>
</dbReference>
<protein>
    <recommendedName>
        <fullName evidence="3">DNA-binding protein</fullName>
    </recommendedName>
</protein>
<sequence length="78" mass="8640">MNDQGELILYRTDDGRTDIHLRAADGTAWLSQAEMAELFETSKQNISLHIRKILADGELSEDSVVKFYLTTAGVGKLA</sequence>
<evidence type="ECO:0008006" key="3">
    <source>
        <dbReference type="Google" id="ProtNLM"/>
    </source>
</evidence>
<gene>
    <name evidence="1" type="ORF">ACFOLC_04805</name>
</gene>
<comment type="caution">
    <text evidence="1">The sequence shown here is derived from an EMBL/GenBank/DDBJ whole genome shotgun (WGS) entry which is preliminary data.</text>
</comment>
<name>A0ABV7RN90_9GAMM</name>
<evidence type="ECO:0000313" key="2">
    <source>
        <dbReference type="Proteomes" id="UP001595740"/>
    </source>
</evidence>
<organism evidence="1 2">
    <name type="scientific">Lysobacter cavernae</name>
    <dbReference type="NCBI Taxonomy" id="1685901"/>
    <lineage>
        <taxon>Bacteria</taxon>
        <taxon>Pseudomonadati</taxon>
        <taxon>Pseudomonadota</taxon>
        <taxon>Gammaproteobacteria</taxon>
        <taxon>Lysobacterales</taxon>
        <taxon>Lysobacteraceae</taxon>
        <taxon>Lysobacter</taxon>
    </lineage>
</organism>
<dbReference type="PANTHER" id="PTHR35810:SF1">
    <property type="entry name" value="CYTOPLASMIC PROTEIN"/>
    <property type="match status" value="1"/>
</dbReference>